<dbReference type="FunFam" id="3.30.200.20:FF:000097">
    <property type="entry name" value="Probable serine/threonine-protein kinase nek1"/>
    <property type="match status" value="1"/>
</dbReference>
<evidence type="ECO:0000256" key="10">
    <source>
        <dbReference type="PROSITE-ProRule" id="PRU10141"/>
    </source>
</evidence>
<keyword evidence="11" id="KW-0175">Coiled coil</keyword>
<feature type="compositionally biased region" description="Acidic residues" evidence="12">
    <location>
        <begin position="653"/>
        <end position="662"/>
    </location>
</feature>
<dbReference type="PROSITE" id="PS00107">
    <property type="entry name" value="PROTEIN_KINASE_ATP"/>
    <property type="match status" value="1"/>
</dbReference>
<feature type="compositionally biased region" description="Basic and acidic residues" evidence="12">
    <location>
        <begin position="683"/>
        <end position="701"/>
    </location>
</feature>
<dbReference type="SMART" id="SM00220">
    <property type="entry name" value="S_TKc"/>
    <property type="match status" value="1"/>
</dbReference>
<feature type="compositionally biased region" description="Low complexity" evidence="12">
    <location>
        <begin position="704"/>
        <end position="739"/>
    </location>
</feature>
<dbReference type="Gene3D" id="1.10.510.10">
    <property type="entry name" value="Transferase(Phosphotransferase) domain 1"/>
    <property type="match status" value="1"/>
</dbReference>
<comment type="catalytic activity">
    <reaction evidence="9">
        <text>L-seryl-[protein] + ATP = O-phospho-L-seryl-[protein] + ADP + H(+)</text>
        <dbReference type="Rhea" id="RHEA:17989"/>
        <dbReference type="Rhea" id="RHEA-COMP:9863"/>
        <dbReference type="Rhea" id="RHEA-COMP:11604"/>
        <dbReference type="ChEBI" id="CHEBI:15378"/>
        <dbReference type="ChEBI" id="CHEBI:29999"/>
        <dbReference type="ChEBI" id="CHEBI:30616"/>
        <dbReference type="ChEBI" id="CHEBI:83421"/>
        <dbReference type="ChEBI" id="CHEBI:456216"/>
        <dbReference type="EC" id="2.7.11.1"/>
    </reaction>
</comment>
<keyword evidence="6" id="KW-0418">Kinase</keyword>
<dbReference type="PROSITE" id="PS50011">
    <property type="entry name" value="PROTEIN_KINASE_DOM"/>
    <property type="match status" value="1"/>
</dbReference>
<dbReference type="OrthoDB" id="10250725at2759"/>
<name>A0A409W2U0_9AGAR</name>
<evidence type="ECO:0000256" key="4">
    <source>
        <dbReference type="ARBA" id="ARBA00022679"/>
    </source>
</evidence>
<keyword evidence="5 10" id="KW-0547">Nucleotide-binding</keyword>
<dbReference type="PANTHER" id="PTHR44899">
    <property type="entry name" value="CAMK FAMILY PROTEIN KINASE"/>
    <property type="match status" value="1"/>
</dbReference>
<dbReference type="PANTHER" id="PTHR44899:SF3">
    <property type="entry name" value="SERINE_THREONINE-PROTEIN KINASE NEK1"/>
    <property type="match status" value="1"/>
</dbReference>
<dbReference type="STRING" id="231916.A0A409W2U0"/>
<feature type="binding site" evidence="10">
    <location>
        <position position="39"/>
    </location>
    <ligand>
        <name>ATP</name>
        <dbReference type="ChEBI" id="CHEBI:30616"/>
    </ligand>
</feature>
<evidence type="ECO:0000256" key="11">
    <source>
        <dbReference type="SAM" id="Coils"/>
    </source>
</evidence>
<keyword evidence="7 10" id="KW-0067">ATP-binding</keyword>
<evidence type="ECO:0000256" key="7">
    <source>
        <dbReference type="ARBA" id="ARBA00022840"/>
    </source>
</evidence>
<keyword evidence="3" id="KW-0723">Serine/threonine-protein kinase</keyword>
<evidence type="ECO:0000313" key="14">
    <source>
        <dbReference type="EMBL" id="PPQ72831.1"/>
    </source>
</evidence>
<dbReference type="Pfam" id="PF00069">
    <property type="entry name" value="Pkinase"/>
    <property type="match status" value="2"/>
</dbReference>
<feature type="coiled-coil region" evidence="11">
    <location>
        <begin position="457"/>
        <end position="487"/>
    </location>
</feature>
<evidence type="ECO:0000256" key="1">
    <source>
        <dbReference type="ARBA" id="ARBA00010886"/>
    </source>
</evidence>
<dbReference type="CDD" id="cd08217">
    <property type="entry name" value="STKc_Nek2"/>
    <property type="match status" value="1"/>
</dbReference>
<feature type="compositionally biased region" description="Low complexity" evidence="12">
    <location>
        <begin position="926"/>
        <end position="971"/>
    </location>
</feature>
<dbReference type="SUPFAM" id="SSF56112">
    <property type="entry name" value="Protein kinase-like (PK-like)"/>
    <property type="match status" value="1"/>
</dbReference>
<comment type="catalytic activity">
    <reaction evidence="8">
        <text>L-threonyl-[protein] + ATP = O-phospho-L-threonyl-[protein] + ADP + H(+)</text>
        <dbReference type="Rhea" id="RHEA:46608"/>
        <dbReference type="Rhea" id="RHEA-COMP:11060"/>
        <dbReference type="Rhea" id="RHEA-COMP:11605"/>
        <dbReference type="ChEBI" id="CHEBI:15378"/>
        <dbReference type="ChEBI" id="CHEBI:30013"/>
        <dbReference type="ChEBI" id="CHEBI:30616"/>
        <dbReference type="ChEBI" id="CHEBI:61977"/>
        <dbReference type="ChEBI" id="CHEBI:456216"/>
        <dbReference type="EC" id="2.7.11.1"/>
    </reaction>
</comment>
<evidence type="ECO:0000256" key="5">
    <source>
        <dbReference type="ARBA" id="ARBA00022741"/>
    </source>
</evidence>
<reference evidence="14 15" key="1">
    <citation type="journal article" date="2018" name="Evol. Lett.">
        <title>Horizontal gene cluster transfer increased hallucinogenic mushroom diversity.</title>
        <authorList>
            <person name="Reynolds H.T."/>
            <person name="Vijayakumar V."/>
            <person name="Gluck-Thaler E."/>
            <person name="Korotkin H.B."/>
            <person name="Matheny P.B."/>
            <person name="Slot J.C."/>
        </authorList>
    </citation>
    <scope>NUCLEOTIDE SEQUENCE [LARGE SCALE GENOMIC DNA]</scope>
    <source>
        <strain evidence="14 15">SRW20</strain>
    </source>
</reference>
<evidence type="ECO:0000313" key="15">
    <source>
        <dbReference type="Proteomes" id="UP000284706"/>
    </source>
</evidence>
<gene>
    <name evidence="14" type="ORF">CVT26_003340</name>
</gene>
<dbReference type="InterPro" id="IPR051131">
    <property type="entry name" value="NEK_Ser/Thr_kinase_NIMA"/>
</dbReference>
<dbReference type="Proteomes" id="UP000284706">
    <property type="component" value="Unassembled WGS sequence"/>
</dbReference>
<proteinExistence type="inferred from homology"/>
<dbReference type="InterPro" id="IPR000719">
    <property type="entry name" value="Prot_kinase_dom"/>
</dbReference>
<accession>A0A409W2U0</accession>
<sequence>MSSSGWLDNYEPLDVIGNGSFGIIRKVRRKSDGLIFARKELNFERMSERDRKQIVAEVNILKDLHHDHIVRYHDRYVDRDAGILYILMEYCGGGDLSTIIKQAAKHNRPIPEDTIWHYFLQILLALHHCHHPNGHARSSSGGGLSAAALEAEGNSRRVQILHRDLKPDNVFLDENNSVKLGDFGLSKALAQASFANTYVGTPYYMSPELMQEKAYDSKSDIWSLGCLIYELCALKPPFHEAKTHSELSIFIRNGRIPPLPRGYSQALTSVIKSMLNLNPAMRPSAAQLLQHERLELVFKVAETEKMLATVKNHRAAVNAKEREVLAREQALHENERQLSSLLASKDTEITALQSALAQAQTQLQSLQTQPTLSPEHIYTQRDLESAIKAAVSRREDELRLLVIKREEEVARAIAQREEEIMEAVRSREAEVDRACREREAEILKEVEERMRWVGERERELVQLEEGLEEERRGVEEEKRHVAEMIEKAQKGRKDKSPLEEVKNVLEPLNRVAHPAPSTQATPLAHQGPQNQRRRTKLDATPTPRVAASSSASFPSQLASAAATGLETPLSRASAVLGGAGAAAVPPPPLSAMKGVVLTSTGQAIATPSPAEILSLFERSPKVGLNFGKIFDFGEAEKMKALTGLGVQGGVGVDGEDTEEDEPPPSPSERRPREKAAASTSRSTRRDKGKEREANDQDKDDVSETSSGSGATTGSTKSAGKSAASGAGAGASQQQQQQAQPQQHPPTRLRRPSIRSSARSAPIPTQAATQGQGQPQAQAQAPSPLARAGTMPTIPISTSDSQITSSSSSSASSSLHPYPNAHLHPQAATAGTQGHHSNPKPLPHPHLRKSRSGSNLNLAAAAAARASGAGKSNHTTVFPLPIPVPRNYPSPDYDLEDEENLPSPFLKRVEREKGFGGIKGTGLNFPSGSSSSSSASGSASRAGSSSSASSCSGSSSSSSASGSSGSNTSSTAVPSTKTKRHSTASRSSGLLLRAVAAANSAGRRINGGALSPTSTTPTGEVPGEGDGEMQTVSGGPGSSGGSGARPSLASARKASEEARKALGRV</sequence>
<dbReference type="InParanoid" id="A0A409W2U0"/>
<evidence type="ECO:0000256" key="3">
    <source>
        <dbReference type="ARBA" id="ARBA00022527"/>
    </source>
</evidence>
<protein>
    <recommendedName>
        <fullName evidence="2">non-specific serine/threonine protein kinase</fullName>
        <ecNumber evidence="2">2.7.11.1</ecNumber>
    </recommendedName>
</protein>
<evidence type="ECO:0000256" key="8">
    <source>
        <dbReference type="ARBA" id="ARBA00047899"/>
    </source>
</evidence>
<feature type="region of interest" description="Disordered" evidence="12">
    <location>
        <begin position="646"/>
        <end position="1064"/>
    </location>
</feature>
<dbReference type="InterPro" id="IPR011009">
    <property type="entry name" value="Kinase-like_dom_sf"/>
</dbReference>
<dbReference type="AlphaFoldDB" id="A0A409W2U0"/>
<feature type="domain" description="Protein kinase" evidence="13">
    <location>
        <begin position="10"/>
        <end position="294"/>
    </location>
</feature>
<feature type="compositionally biased region" description="Gly residues" evidence="12">
    <location>
        <begin position="1033"/>
        <end position="1042"/>
    </location>
</feature>
<feature type="compositionally biased region" description="Basic and acidic residues" evidence="12">
    <location>
        <begin position="1052"/>
        <end position="1064"/>
    </location>
</feature>
<feature type="compositionally biased region" description="Low complexity" evidence="12">
    <location>
        <begin position="792"/>
        <end position="813"/>
    </location>
</feature>
<dbReference type="EC" id="2.7.11.1" evidence="2"/>
<keyword evidence="15" id="KW-1185">Reference proteome</keyword>
<organism evidence="14 15">
    <name type="scientific">Gymnopilus dilepis</name>
    <dbReference type="NCBI Taxonomy" id="231916"/>
    <lineage>
        <taxon>Eukaryota</taxon>
        <taxon>Fungi</taxon>
        <taxon>Dikarya</taxon>
        <taxon>Basidiomycota</taxon>
        <taxon>Agaricomycotina</taxon>
        <taxon>Agaricomycetes</taxon>
        <taxon>Agaricomycetidae</taxon>
        <taxon>Agaricales</taxon>
        <taxon>Agaricineae</taxon>
        <taxon>Hymenogastraceae</taxon>
        <taxon>Gymnopilus</taxon>
    </lineage>
</organism>
<dbReference type="GO" id="GO:0004674">
    <property type="term" value="F:protein serine/threonine kinase activity"/>
    <property type="evidence" value="ECO:0007669"/>
    <property type="project" value="UniProtKB-KW"/>
</dbReference>
<dbReference type="InterPro" id="IPR017441">
    <property type="entry name" value="Protein_kinase_ATP_BS"/>
</dbReference>
<dbReference type="Gene3D" id="3.30.200.20">
    <property type="entry name" value="Phosphorylase Kinase, domain 1"/>
    <property type="match status" value="2"/>
</dbReference>
<dbReference type="PROSITE" id="PS00108">
    <property type="entry name" value="PROTEIN_KINASE_ST"/>
    <property type="match status" value="1"/>
</dbReference>
<dbReference type="GO" id="GO:0005524">
    <property type="term" value="F:ATP binding"/>
    <property type="evidence" value="ECO:0007669"/>
    <property type="project" value="UniProtKB-UniRule"/>
</dbReference>
<feature type="coiled-coil region" evidence="11">
    <location>
        <begin position="342"/>
        <end position="369"/>
    </location>
</feature>
<dbReference type="EMBL" id="NHYE01005437">
    <property type="protein sequence ID" value="PPQ72831.1"/>
    <property type="molecule type" value="Genomic_DNA"/>
</dbReference>
<feature type="region of interest" description="Disordered" evidence="12">
    <location>
        <begin position="513"/>
        <end position="553"/>
    </location>
</feature>
<comment type="caution">
    <text evidence="14">The sequence shown here is derived from an EMBL/GenBank/DDBJ whole genome shotgun (WGS) entry which is preliminary data.</text>
</comment>
<evidence type="ECO:0000256" key="9">
    <source>
        <dbReference type="ARBA" id="ARBA00048679"/>
    </source>
</evidence>
<evidence type="ECO:0000256" key="2">
    <source>
        <dbReference type="ARBA" id="ARBA00012513"/>
    </source>
</evidence>
<evidence type="ECO:0000256" key="6">
    <source>
        <dbReference type="ARBA" id="ARBA00022777"/>
    </source>
</evidence>
<feature type="compositionally biased region" description="Low complexity" evidence="12">
    <location>
        <begin position="753"/>
        <end position="781"/>
    </location>
</feature>
<dbReference type="InterPro" id="IPR008271">
    <property type="entry name" value="Ser/Thr_kinase_AS"/>
</dbReference>
<feature type="compositionally biased region" description="Low complexity" evidence="12">
    <location>
        <begin position="851"/>
        <end position="868"/>
    </location>
</feature>
<evidence type="ECO:0000256" key="12">
    <source>
        <dbReference type="SAM" id="MobiDB-lite"/>
    </source>
</evidence>
<evidence type="ECO:0000259" key="13">
    <source>
        <dbReference type="PROSITE" id="PS50011"/>
    </source>
</evidence>
<comment type="similarity">
    <text evidence="1">Belongs to the protein kinase superfamily. NEK Ser/Thr protein kinase family. NIMA subfamily.</text>
</comment>
<keyword evidence="4" id="KW-0808">Transferase</keyword>